<proteinExistence type="predicted"/>
<keyword evidence="4" id="KW-1185">Reference proteome</keyword>
<dbReference type="Proteomes" id="UP000190648">
    <property type="component" value="Unassembled WGS sequence"/>
</dbReference>
<evidence type="ECO:0000256" key="1">
    <source>
        <dbReference type="SAM" id="Coils"/>
    </source>
</evidence>
<organism evidence="3 4">
    <name type="scientific">Patagioenas fasciata monilis</name>
    <dbReference type="NCBI Taxonomy" id="372326"/>
    <lineage>
        <taxon>Eukaryota</taxon>
        <taxon>Metazoa</taxon>
        <taxon>Chordata</taxon>
        <taxon>Craniata</taxon>
        <taxon>Vertebrata</taxon>
        <taxon>Euteleostomi</taxon>
        <taxon>Archelosauria</taxon>
        <taxon>Archosauria</taxon>
        <taxon>Dinosauria</taxon>
        <taxon>Saurischia</taxon>
        <taxon>Theropoda</taxon>
        <taxon>Coelurosauria</taxon>
        <taxon>Aves</taxon>
        <taxon>Neognathae</taxon>
        <taxon>Neoaves</taxon>
        <taxon>Columbimorphae</taxon>
        <taxon>Columbiformes</taxon>
        <taxon>Columbidae</taxon>
        <taxon>Patagioenas</taxon>
    </lineage>
</organism>
<gene>
    <name evidence="3" type="ORF">AV530_002078</name>
</gene>
<dbReference type="GO" id="GO:0090266">
    <property type="term" value="P:regulation of mitotic cell cycle spindle assembly checkpoint"/>
    <property type="evidence" value="ECO:0007669"/>
    <property type="project" value="TreeGrafter"/>
</dbReference>
<dbReference type="GO" id="GO:0000242">
    <property type="term" value="C:pericentriolar material"/>
    <property type="evidence" value="ECO:0007669"/>
    <property type="project" value="TreeGrafter"/>
</dbReference>
<dbReference type="GO" id="GO:0008017">
    <property type="term" value="F:microtubule binding"/>
    <property type="evidence" value="ECO:0007669"/>
    <property type="project" value="TreeGrafter"/>
</dbReference>
<evidence type="ECO:0000259" key="2">
    <source>
        <dbReference type="Pfam" id="PF23246"/>
    </source>
</evidence>
<dbReference type="InterPro" id="IPR042791">
    <property type="entry name" value="CDK5RAP2"/>
</dbReference>
<evidence type="ECO:0000313" key="3">
    <source>
        <dbReference type="EMBL" id="OPJ67876.1"/>
    </source>
</evidence>
<dbReference type="InterPro" id="IPR056273">
    <property type="entry name" value="CDK5RAP2_MYOME_CC"/>
</dbReference>
<comment type="caution">
    <text evidence="3">The sequence shown here is derived from an EMBL/GenBank/DDBJ whole genome shotgun (WGS) entry which is preliminary data.</text>
</comment>
<dbReference type="GO" id="GO:0097431">
    <property type="term" value="C:mitotic spindle pole"/>
    <property type="evidence" value="ECO:0007669"/>
    <property type="project" value="TreeGrafter"/>
</dbReference>
<dbReference type="PANTHER" id="PTHR46930:SF1">
    <property type="entry name" value="CDK5 REGULATORY SUBUNIT-ASSOCIATED PROTEIN 2"/>
    <property type="match status" value="1"/>
</dbReference>
<dbReference type="GO" id="GO:0035371">
    <property type="term" value="C:microtubule plus-end"/>
    <property type="evidence" value="ECO:0007669"/>
    <property type="project" value="TreeGrafter"/>
</dbReference>
<dbReference type="GO" id="GO:0007059">
    <property type="term" value="P:chromosome segregation"/>
    <property type="evidence" value="ECO:0007669"/>
    <property type="project" value="TreeGrafter"/>
</dbReference>
<dbReference type="PANTHER" id="PTHR46930">
    <property type="entry name" value="CDK5 REGULATORY SUBUNIT-ASSOCIATED PROTEIN 2"/>
    <property type="match status" value="1"/>
</dbReference>
<dbReference type="GO" id="GO:0007099">
    <property type="term" value="P:centriole replication"/>
    <property type="evidence" value="ECO:0007669"/>
    <property type="project" value="TreeGrafter"/>
</dbReference>
<dbReference type="EMBL" id="LSYS01008925">
    <property type="protein sequence ID" value="OPJ67876.1"/>
    <property type="molecule type" value="Genomic_DNA"/>
</dbReference>
<dbReference type="AlphaFoldDB" id="A0A1V4J6V0"/>
<dbReference type="GO" id="GO:0000132">
    <property type="term" value="P:establishment of mitotic spindle orientation"/>
    <property type="evidence" value="ECO:0007669"/>
    <property type="project" value="TreeGrafter"/>
</dbReference>
<feature type="coiled-coil region" evidence="1">
    <location>
        <begin position="16"/>
        <end position="149"/>
    </location>
</feature>
<dbReference type="STRING" id="372326.A0A1V4J6V0"/>
<dbReference type="GO" id="GO:0001578">
    <property type="term" value="P:microtubule bundle formation"/>
    <property type="evidence" value="ECO:0007669"/>
    <property type="project" value="TreeGrafter"/>
</dbReference>
<protein>
    <recommendedName>
        <fullName evidence="2">CDK5 regulatory subunit-associated protein 2/Myomegalin coiled coil domain-containing protein</fullName>
    </recommendedName>
</protein>
<reference evidence="3 4" key="1">
    <citation type="submission" date="2016-02" db="EMBL/GenBank/DDBJ databases">
        <title>Band-tailed pigeon sequencing and assembly.</title>
        <authorList>
            <person name="Soares A.E."/>
            <person name="Novak B.J."/>
            <person name="Rice E.S."/>
            <person name="O'Connell B."/>
            <person name="Chang D."/>
            <person name="Weber S."/>
            <person name="Shapiro B."/>
        </authorList>
    </citation>
    <scope>NUCLEOTIDE SEQUENCE [LARGE SCALE GENOMIC DNA]</scope>
    <source>
        <strain evidence="3">BTP2013</strain>
        <tissue evidence="3">Blood</tissue>
    </source>
</reference>
<accession>A0A1V4J6V0</accession>
<keyword evidence="1" id="KW-0175">Coiled coil</keyword>
<sequence>MTNRITRNLFSPIPSKGDLRNQLEKLHGEMSEKEKAVEHHYNILLSESNQKLQSQELVIKQLTDNVNQKELLLQKLDGTVKEKDAELQELLNKYKNLLRANEELELKNEGLVKEKCAAQSQQSIIKIVRELEENKEAEYEKLIVALRKEQNIYSTLVKTFKESDSPRPKTPDKQNCLRIRQL</sequence>
<dbReference type="Pfam" id="PF23246">
    <property type="entry name" value="CC_CDK5RAP2"/>
    <property type="match status" value="1"/>
</dbReference>
<dbReference type="OrthoDB" id="10255000at2759"/>
<name>A0A1V4J6V0_PATFA</name>
<dbReference type="GO" id="GO:0046600">
    <property type="term" value="P:negative regulation of centriole replication"/>
    <property type="evidence" value="ECO:0007669"/>
    <property type="project" value="TreeGrafter"/>
</dbReference>
<evidence type="ECO:0000313" key="4">
    <source>
        <dbReference type="Proteomes" id="UP000190648"/>
    </source>
</evidence>
<feature type="domain" description="CDK5 regulatory subunit-associated protein 2/Myomegalin coiled coil" evidence="2">
    <location>
        <begin position="83"/>
        <end position="166"/>
    </location>
</feature>
<dbReference type="GO" id="GO:0043015">
    <property type="term" value="F:gamma-tubulin binding"/>
    <property type="evidence" value="ECO:0007669"/>
    <property type="project" value="TreeGrafter"/>
</dbReference>